<protein>
    <recommendedName>
        <fullName evidence="5">Integral membrane protein</fullName>
    </recommendedName>
</protein>
<dbReference type="eggNOG" id="COG4325">
    <property type="taxonomic scope" value="Bacteria"/>
</dbReference>
<sequence length="187" mass="19925">MSQQTEDNGLPTPGPDPVRSPAECLPARWRATLDRRTSPLQRSLLATWLSFGATFGTVRFLTHGIRGGWLPWGNISAKGRHLHHYNIGIATLAGVGLVAVRGDAKLTGHPGVGAVYGAGAALIADEFALLLDLQDVYWAKEGRISVDLSFGILSGLGAYLTAVPFWHELAKVTARPPRRGPVGVEAA</sequence>
<reference evidence="4" key="1">
    <citation type="submission" date="2016-10" db="EMBL/GenBank/DDBJ databases">
        <authorList>
            <person name="Varghese N."/>
        </authorList>
    </citation>
    <scope>NUCLEOTIDE SEQUENCE [LARGE SCALE GENOMIC DNA]</scope>
    <source>
        <strain evidence="4">DSM 45096 / BCRC 16803 / CGMCC 4.1857 / CIP 109030 / JCM 12277 / KCTC 19219 / NBRC 100920 / 33214</strain>
    </source>
</reference>
<evidence type="ECO:0000313" key="4">
    <source>
        <dbReference type="Proteomes" id="UP000183015"/>
    </source>
</evidence>
<dbReference type="AlphaFoldDB" id="A0A1H8A216"/>
<dbReference type="EMBL" id="FOAZ01000039">
    <property type="protein sequence ID" value="SEM63819.1"/>
    <property type="molecule type" value="Genomic_DNA"/>
</dbReference>
<feature type="transmembrane region" description="Helical" evidence="2">
    <location>
        <begin position="112"/>
        <end position="130"/>
    </location>
</feature>
<dbReference type="RefSeq" id="WP_236655935.1">
    <property type="nucleotide sequence ID" value="NZ_BBPN01000008.1"/>
</dbReference>
<feature type="transmembrane region" description="Helical" evidence="2">
    <location>
        <begin position="150"/>
        <end position="169"/>
    </location>
</feature>
<feature type="transmembrane region" description="Helical" evidence="2">
    <location>
        <begin position="82"/>
        <end position="100"/>
    </location>
</feature>
<organism evidence="3 4">
    <name type="scientific">Streptacidiphilus jiangxiensis</name>
    <dbReference type="NCBI Taxonomy" id="235985"/>
    <lineage>
        <taxon>Bacteria</taxon>
        <taxon>Bacillati</taxon>
        <taxon>Actinomycetota</taxon>
        <taxon>Actinomycetes</taxon>
        <taxon>Kitasatosporales</taxon>
        <taxon>Streptomycetaceae</taxon>
        <taxon>Streptacidiphilus</taxon>
    </lineage>
</organism>
<keyword evidence="2" id="KW-1133">Transmembrane helix</keyword>
<evidence type="ECO:0000313" key="3">
    <source>
        <dbReference type="EMBL" id="SEM63819.1"/>
    </source>
</evidence>
<proteinExistence type="predicted"/>
<feature type="transmembrane region" description="Helical" evidence="2">
    <location>
        <begin position="44"/>
        <end position="62"/>
    </location>
</feature>
<dbReference type="Proteomes" id="UP000183015">
    <property type="component" value="Unassembled WGS sequence"/>
</dbReference>
<name>A0A1H8A216_STRJI</name>
<keyword evidence="4" id="KW-1185">Reference proteome</keyword>
<keyword evidence="2" id="KW-0472">Membrane</keyword>
<gene>
    <name evidence="3" type="ORF">SAMN05414137_13939</name>
</gene>
<accession>A0A1H8A216</accession>
<evidence type="ECO:0008006" key="5">
    <source>
        <dbReference type="Google" id="ProtNLM"/>
    </source>
</evidence>
<evidence type="ECO:0000256" key="1">
    <source>
        <dbReference type="SAM" id="MobiDB-lite"/>
    </source>
</evidence>
<keyword evidence="2" id="KW-0812">Transmembrane</keyword>
<evidence type="ECO:0000256" key="2">
    <source>
        <dbReference type="SAM" id="Phobius"/>
    </source>
</evidence>
<feature type="region of interest" description="Disordered" evidence="1">
    <location>
        <begin position="1"/>
        <end position="22"/>
    </location>
</feature>